<dbReference type="AlphaFoldDB" id="A0A090JZH1"/>
<dbReference type="PATRIC" id="fig|80852.17.peg.2955"/>
<name>A0A090JZH1_9GAMM</name>
<feature type="transmembrane region" description="Helical" evidence="1">
    <location>
        <begin position="6"/>
        <end position="25"/>
    </location>
</feature>
<proteinExistence type="predicted"/>
<protein>
    <submittedName>
        <fullName evidence="2">Membrane protein</fullName>
    </submittedName>
</protein>
<keyword evidence="3" id="KW-1185">Reference proteome</keyword>
<evidence type="ECO:0000313" key="2">
    <source>
        <dbReference type="EMBL" id="CED56858.1"/>
    </source>
</evidence>
<sequence>MKAILMFVVISNCIATAIIFVIESSTSILGLHYWQDYAFFNVFILWGIAATLFMHPPQKTATTTSDKAERTSGSLIDHTTADEIDELRWDENVRLYTKFFIAGLPAIVICLMM</sequence>
<keyword evidence="1" id="KW-0812">Transmembrane</keyword>
<accession>A0A090JZH1</accession>
<dbReference type="EMBL" id="LN554847">
    <property type="protein sequence ID" value="CED56858.1"/>
    <property type="molecule type" value="Genomic_DNA"/>
</dbReference>
<dbReference type="STRING" id="80852.AWOD_II_0207"/>
<dbReference type="HOGENOM" id="CLU_2126493_0_0_6"/>
<dbReference type="KEGG" id="awd:AWOD_II_0207"/>
<reference evidence="3" key="1">
    <citation type="submission" date="2014-09" db="EMBL/GenBank/DDBJ databases">
        <authorList>
            <person name="Hjerde E."/>
        </authorList>
    </citation>
    <scope>NUCLEOTIDE SEQUENCE [LARGE SCALE GENOMIC DNA]</scope>
    <source>
        <strain evidence="3">06/09/139</strain>
    </source>
</reference>
<evidence type="ECO:0000256" key="1">
    <source>
        <dbReference type="SAM" id="Phobius"/>
    </source>
</evidence>
<keyword evidence="1" id="KW-1133">Transmembrane helix</keyword>
<feature type="transmembrane region" description="Helical" evidence="1">
    <location>
        <begin position="37"/>
        <end position="55"/>
    </location>
</feature>
<organism evidence="2 3">
    <name type="scientific">Aliivibrio wodanis</name>
    <dbReference type="NCBI Taxonomy" id="80852"/>
    <lineage>
        <taxon>Bacteria</taxon>
        <taxon>Pseudomonadati</taxon>
        <taxon>Pseudomonadota</taxon>
        <taxon>Gammaproteobacteria</taxon>
        <taxon>Vibrionales</taxon>
        <taxon>Vibrionaceae</taxon>
        <taxon>Aliivibrio</taxon>
    </lineage>
</organism>
<keyword evidence="1" id="KW-0472">Membrane</keyword>
<evidence type="ECO:0000313" key="3">
    <source>
        <dbReference type="Proteomes" id="UP000032427"/>
    </source>
</evidence>
<dbReference type="Proteomes" id="UP000032427">
    <property type="component" value="Chromosome 2"/>
</dbReference>
<gene>
    <name evidence="2" type="ORF">AWOD_II_0207</name>
</gene>